<feature type="coiled-coil region" evidence="2">
    <location>
        <begin position="187"/>
        <end position="222"/>
    </location>
</feature>
<dbReference type="PANTHER" id="PTHR18870:SF9">
    <property type="entry name" value="PROTEIN TAG-278-RELATED"/>
    <property type="match status" value="1"/>
</dbReference>
<dbReference type="KEGG" id="bdu:BDU_514"/>
<reference evidence="4 5" key="1">
    <citation type="journal article" date="2008" name="PLoS Genet.">
        <title>The genome of Borrelia recurrentis, the agent of deadly louse-borne relapsing fever, is a degraded subset of tick-borne Borrelia duttonii.</title>
        <authorList>
            <person name="Lescot M."/>
            <person name="Audic S."/>
            <person name="Robert C."/>
            <person name="Nguyen T.T."/>
            <person name="Blanc G."/>
            <person name="Cutler S.J."/>
            <person name="Wincker P."/>
            <person name="Couloux A."/>
            <person name="Claverie J.-M."/>
            <person name="Raoult D."/>
            <person name="Drancourt M."/>
        </authorList>
    </citation>
    <scope>NUCLEOTIDE SEQUENCE [LARGE SCALE GENOMIC DNA]</scope>
    <source>
        <strain evidence="4 5">Ly</strain>
    </source>
</reference>
<dbReference type="SUPFAM" id="SSF48403">
    <property type="entry name" value="Ankyrin repeat"/>
    <property type="match status" value="1"/>
</dbReference>
<dbReference type="EMBL" id="CP000976">
    <property type="protein sequence ID" value="ACH93455.1"/>
    <property type="molecule type" value="Genomic_DNA"/>
</dbReference>
<feature type="coiled-coil region" evidence="2">
    <location>
        <begin position="1584"/>
        <end position="1618"/>
    </location>
</feature>
<feature type="transmembrane region" description="Helical" evidence="3">
    <location>
        <begin position="7"/>
        <end position="24"/>
    </location>
</feature>
<evidence type="ECO:0000256" key="2">
    <source>
        <dbReference type="SAM" id="Coils"/>
    </source>
</evidence>
<dbReference type="RefSeq" id="WP_012538264.1">
    <property type="nucleotide sequence ID" value="NC_011229.1"/>
</dbReference>
<feature type="coiled-coil region" evidence="2">
    <location>
        <begin position="326"/>
        <end position="357"/>
    </location>
</feature>
<keyword evidence="5" id="KW-1185">Reference proteome</keyword>
<feature type="coiled-coil region" evidence="2">
    <location>
        <begin position="2046"/>
        <end position="2073"/>
    </location>
</feature>
<dbReference type="eggNOG" id="COG1196">
    <property type="taxonomic scope" value="Bacteria"/>
</dbReference>
<evidence type="ECO:0000256" key="1">
    <source>
        <dbReference type="ARBA" id="ARBA00023054"/>
    </source>
</evidence>
<organism evidence="4 5">
    <name type="scientific">Borrelia duttonii (strain Ly)</name>
    <dbReference type="NCBI Taxonomy" id="412419"/>
    <lineage>
        <taxon>Bacteria</taxon>
        <taxon>Pseudomonadati</taxon>
        <taxon>Spirochaetota</taxon>
        <taxon>Spirochaetia</taxon>
        <taxon>Spirochaetales</taxon>
        <taxon>Borreliaceae</taxon>
        <taxon>Borrelia</taxon>
    </lineage>
</organism>
<protein>
    <submittedName>
        <fullName evidence="4">p-512 protein</fullName>
    </submittedName>
</protein>
<dbReference type="STRING" id="412419.BDU_514"/>
<feature type="coiled-coil region" evidence="2">
    <location>
        <begin position="49"/>
        <end position="125"/>
    </location>
</feature>
<dbReference type="SUPFAM" id="SSF58113">
    <property type="entry name" value="Apolipoprotein A-I"/>
    <property type="match status" value="1"/>
</dbReference>
<dbReference type="Proteomes" id="UP000000611">
    <property type="component" value="Chromosome"/>
</dbReference>
<dbReference type="NCBIfam" id="NF047515">
    <property type="entry name" value="SpiroCoCo_C"/>
    <property type="match status" value="1"/>
</dbReference>
<dbReference type="HOGENOM" id="CLU_231627_0_0_12"/>
<dbReference type="GO" id="GO:0042157">
    <property type="term" value="P:lipoprotein metabolic process"/>
    <property type="evidence" value="ECO:0007669"/>
    <property type="project" value="InterPro"/>
</dbReference>
<dbReference type="GO" id="GO:0006869">
    <property type="term" value="P:lipid transport"/>
    <property type="evidence" value="ECO:0007669"/>
    <property type="project" value="InterPro"/>
</dbReference>
<dbReference type="GO" id="GO:0005576">
    <property type="term" value="C:extracellular region"/>
    <property type="evidence" value="ECO:0007669"/>
    <property type="project" value="InterPro"/>
</dbReference>
<evidence type="ECO:0000313" key="4">
    <source>
        <dbReference type="EMBL" id="ACH93455.1"/>
    </source>
</evidence>
<accession>B5RM69</accession>
<dbReference type="InterPro" id="IPR036770">
    <property type="entry name" value="Ankyrin_rpt-contain_sf"/>
</dbReference>
<keyword evidence="3" id="KW-0812">Transmembrane</keyword>
<dbReference type="OrthoDB" id="353238at2"/>
<evidence type="ECO:0000256" key="3">
    <source>
        <dbReference type="SAM" id="Phobius"/>
    </source>
</evidence>
<dbReference type="Gene3D" id="1.20.5.1230">
    <property type="entry name" value="Apolipoprotein A-I"/>
    <property type="match status" value="1"/>
</dbReference>
<feature type="coiled-coil region" evidence="2">
    <location>
        <begin position="1280"/>
        <end position="1307"/>
    </location>
</feature>
<feature type="coiled-coil region" evidence="2">
    <location>
        <begin position="629"/>
        <end position="656"/>
    </location>
</feature>
<proteinExistence type="predicted"/>
<keyword evidence="3" id="KW-1133">Transmembrane helix</keyword>
<feature type="coiled-coil region" evidence="2">
    <location>
        <begin position="1908"/>
        <end position="1935"/>
    </location>
</feature>
<feature type="coiled-coil region" evidence="2">
    <location>
        <begin position="2246"/>
        <end position="2290"/>
    </location>
</feature>
<dbReference type="Pfam" id="PF01442">
    <property type="entry name" value="Apolipoprotein"/>
    <property type="match status" value="6"/>
</dbReference>
<dbReference type="InterPro" id="IPR000074">
    <property type="entry name" value="ApoA_E"/>
</dbReference>
<dbReference type="NCBIfam" id="NF047516">
    <property type="entry name" value="LA_3659_fam"/>
    <property type="match status" value="1"/>
</dbReference>
<dbReference type="NCBIfam" id="NF047514">
    <property type="entry name" value="SpiroCoCo_N"/>
    <property type="match status" value="1"/>
</dbReference>
<sequence length="2361" mass="278754">MIDFVTILVNLLTVFLILFIYRQYDRRSRALDKIKKFVDLAKDNLEDFIDEKTKEINNLAVDMEAYQRSSIEIIKKIDEVQQKIKNKSDDFAEVEKKIAYHDSMLKDLDDMALKVQDNIQRLQVDGKVVDKLAKTLKNFNTQIDSVDSKLNTIFEKFAKTNKENLESIKIESWEKFDNTIRDFSVRMDNLDKNLMSYQESLLMVEEKKRDLLDKGNEKLENEFKDFLLKIESNIDNYNRGMEKSFDIYESKSKSIENSLDLIVEQAKIKINDKEDFILTKLNEELQRKFNEVFIYVDDRSNRIKDELEGKLVLVDNEVLSLSSVFKDNTYSRLNSLEETIRQEMRQYEEQFADILEQFRVQIESNVGDIYREYDSKINQFDKEIRERIDYSLEDANSKIESVQSGVKSLLDDLEDGSNNIYLEFKKKVKGDIDSFNEDVFSRMNNIGNDLDLKLLNINTNIQDEVSKLDNVLYLKLKELNEKFVNEYSDLHENVNSKYAMLLESLNLKSNELEIQLESKYKGIADKFERSINDFTVECDERFSNIAEKSDYDYQNFETTSKRVNEGINSLNVLLEQNFETLKRNFESKLHGINSDIDNEVLNLKNHYGEEIGNFVRAMEANKLQYENWQKEVELNLKEVKSNLNSANEEFLNLIETQRMKGTELSENIFNELSEHIHKKAMDMHTNWKDELIILNKSLLDIKISSEELLSSTSSKIDSFEKDVNERLEYVVSKTETFEGSVLDRYRELKDMSSKNSEEVLLGIKEFIDNQAEIIHDKVIMMLNGFNDDFSNREEVIKNKIEELNYSLKDFKIECEDVLNNLRSDLDEFIETRVQKIAAIKMDNQKQIDDFLTQISEDILSKKDMLDNEIDGKLNTWQDKLSEISVNIENVLSSGKMDIDSIDSEMALKINDLKTTFKGLESYYLEKIDEFRNQGNVYADELLQNIMSHFDTDTKELEESLSKKFAIVLDKSEEFVKEVDSLLKDKRTDIASFQANIDITIDSLNSRFNDLNREINEKYSKVISDSREYSETLANKLENEIGYEIENVNRRLTDKIDVLSKNMDENIEKFKESFDISRYQVENFEIRIKDIVEKEEVRIGELLREIEYQYKMRREEAIDYRKVMDNDVIQLKERFIGVINELKNNIEDKSEFLNELYKERFKIVENNFDERYSTFFVESEGAISRIRDEIYKILTDNDDRLRAKIAEMDRNFEIVDARSKEILEFEEGLRKKIEENNNSIYEQFDIVKFDIEKEMKIQFDAYMMKVTSAINDEIEKYEYGINKKIDVLKSIENNCEIIEQNLKEKMEKYNNDCDKVFDLKYAELEDKYNEKHSLIERKIDDKTNVVEELISNKYAELEDKYNEKHSLIERKIDDKTNVVEELISNKYAELEDKYNEKYSLIERKIDDKTNVVEELISNKYAELEDKYNEKHSLIERKIDDKTNVVEELMSNKYAELEDKYNEKHSLIERKIDDKTNVVEELISNKYAELEDKYNEKYSLIDRKIDDKTNVVEELISNKYAELEDKYNEKHSLIDRKIDDKTNVVEELISNKYVEIDNKYSSMHFDVENKLNTFISELNLKLANSSEKMDRDIKEQLDNLTKLKLNLSNIEGDVLKLKEDSYHNVSSHLKLLEEDFFRDLKERGDNLRSSLENFVTSSDQRIENLEREIIRNLEDKENLIKDFGREIEQKFILNKENFYLEFSKEFDVKKRDIESKIVLMETNFTNRVDEFIGLIDNRQSNVDSWFVKVKDDMLNWQKNAYKEFEERSGITKESLNQIKNDIDIIENDLAIVKSNVTQQTKETFENLHTDIKDFEDRTYFNLKNISNEVQGKVLNIENNMNFKISSINEKINLSTEELATQIEIKFLSQQKDLEDKIFEINEKLKYEYDLVTSKIEREKQSVVDNFLNGKDSFESQIKLIQNDVSKLSEQVNTYRSDIEGTIKESYDSFSSIMKEEYSAFENEIKDNLNYSEEEIRTLKNNLQIQVSNIETEFKDRYNLITKSVDENISELKLKALNYDNEFNNFVSETKNNLIAYKTNLMKELDGRYNVINTKIENFERLEAELEKNYELIKEVYHFKNKLEDLRKTLIDEIDLVKKYKGDFESVTREIEDVKIRTSDIIEVFNDLKTHQMDIKGIKKDFVEFLDFYSSFKERYKKFTESYDEIQIYKTKLKEIKDDQNTILDNYDRIGNKDTILKSTLESVDRNFDLISEIESKMNVLFKESSGLTHNIGELKDIVSELLANKDLSQEALNNVQNLKEMLLEIEDKLGYIQNVREKVAKSETRLENLNVAAEERIKTLGILVKTESKYKDNIGLNNATVRDSVIKLMRQGWSALEISRATKLSVGEVELILELGIVSKSDD</sequence>
<name>B5RM69_BORDL</name>
<dbReference type="Gene3D" id="1.20.120.20">
    <property type="entry name" value="Apolipoprotein"/>
    <property type="match status" value="2"/>
</dbReference>
<keyword evidence="3" id="KW-0472">Membrane</keyword>
<dbReference type="GO" id="GO:0008289">
    <property type="term" value="F:lipid binding"/>
    <property type="evidence" value="ECO:0007669"/>
    <property type="project" value="InterPro"/>
</dbReference>
<keyword evidence="1 2" id="KW-0175">Coiled coil</keyword>
<evidence type="ECO:0000313" key="5">
    <source>
        <dbReference type="Proteomes" id="UP000000611"/>
    </source>
</evidence>
<gene>
    <name evidence="4" type="ordered locus">BDU_514</name>
</gene>
<dbReference type="PANTHER" id="PTHR18870">
    <property type="entry name" value="PROTEIN TAG-278-RELATED"/>
    <property type="match status" value="1"/>
</dbReference>